<gene>
    <name evidence="1" type="ORF">AK812_SmicGene40352</name>
</gene>
<comment type="caution">
    <text evidence="1">The sequence shown here is derived from an EMBL/GenBank/DDBJ whole genome shotgun (WGS) entry which is preliminary data.</text>
</comment>
<dbReference type="AlphaFoldDB" id="A0A1Q9C8X1"/>
<accession>A0A1Q9C8X1</accession>
<protein>
    <submittedName>
        <fullName evidence="1">Uncharacterized protein</fullName>
    </submittedName>
</protein>
<proteinExistence type="predicted"/>
<sequence>AEAALQLLLGCRALEALLEKTGCVAAISKLFPYCVFEVQNDPIVLPDAVQSSLCDYTFVFVLFQEVQSVNMDLLMNAARISVGQMGMPSTWHS</sequence>
<feature type="non-terminal residue" evidence="1">
    <location>
        <position position="1"/>
    </location>
</feature>
<keyword evidence="2" id="KW-1185">Reference proteome</keyword>
<evidence type="ECO:0000313" key="1">
    <source>
        <dbReference type="EMBL" id="OLP79364.1"/>
    </source>
</evidence>
<name>A0A1Q9C8X1_SYMMI</name>
<organism evidence="1 2">
    <name type="scientific">Symbiodinium microadriaticum</name>
    <name type="common">Dinoflagellate</name>
    <name type="synonym">Zooxanthella microadriatica</name>
    <dbReference type="NCBI Taxonomy" id="2951"/>
    <lineage>
        <taxon>Eukaryota</taxon>
        <taxon>Sar</taxon>
        <taxon>Alveolata</taxon>
        <taxon>Dinophyceae</taxon>
        <taxon>Suessiales</taxon>
        <taxon>Symbiodiniaceae</taxon>
        <taxon>Symbiodinium</taxon>
    </lineage>
</organism>
<reference evidence="1 2" key="1">
    <citation type="submission" date="2016-02" db="EMBL/GenBank/DDBJ databases">
        <title>Genome analysis of coral dinoflagellate symbionts highlights evolutionary adaptations to a symbiotic lifestyle.</title>
        <authorList>
            <person name="Aranda M."/>
            <person name="Li Y."/>
            <person name="Liew Y.J."/>
            <person name="Baumgarten S."/>
            <person name="Simakov O."/>
            <person name="Wilson M."/>
            <person name="Piel J."/>
            <person name="Ashoor H."/>
            <person name="Bougouffa S."/>
            <person name="Bajic V.B."/>
            <person name="Ryu T."/>
            <person name="Ravasi T."/>
            <person name="Bayer T."/>
            <person name="Micklem G."/>
            <person name="Kim H."/>
            <person name="Bhak J."/>
            <person name="Lajeunesse T.C."/>
            <person name="Voolstra C.R."/>
        </authorList>
    </citation>
    <scope>NUCLEOTIDE SEQUENCE [LARGE SCALE GENOMIC DNA]</scope>
    <source>
        <strain evidence="1 2">CCMP2467</strain>
    </source>
</reference>
<dbReference type="EMBL" id="LSRX01001495">
    <property type="protein sequence ID" value="OLP79364.1"/>
    <property type="molecule type" value="Genomic_DNA"/>
</dbReference>
<dbReference type="Proteomes" id="UP000186817">
    <property type="component" value="Unassembled WGS sequence"/>
</dbReference>
<evidence type="ECO:0000313" key="2">
    <source>
        <dbReference type="Proteomes" id="UP000186817"/>
    </source>
</evidence>